<gene>
    <name evidence="12 16" type="primary">dapA</name>
    <name evidence="16" type="ORF">HGA08_28945</name>
</gene>
<evidence type="ECO:0000256" key="10">
    <source>
        <dbReference type="ARBA" id="ARBA00023270"/>
    </source>
</evidence>
<evidence type="ECO:0000256" key="3">
    <source>
        <dbReference type="ARBA" id="ARBA00007592"/>
    </source>
</evidence>
<evidence type="ECO:0000256" key="1">
    <source>
        <dbReference type="ARBA" id="ARBA00003294"/>
    </source>
</evidence>
<evidence type="ECO:0000256" key="8">
    <source>
        <dbReference type="ARBA" id="ARBA00023154"/>
    </source>
</evidence>
<dbReference type="Proteomes" id="UP000565711">
    <property type="component" value="Unassembled WGS sequence"/>
</dbReference>
<dbReference type="PRINTS" id="PR00146">
    <property type="entry name" value="DHPICSNTHASE"/>
</dbReference>
<evidence type="ECO:0000256" key="4">
    <source>
        <dbReference type="ARBA" id="ARBA00012086"/>
    </source>
</evidence>
<dbReference type="CDD" id="cd00950">
    <property type="entry name" value="DHDPS"/>
    <property type="match status" value="1"/>
</dbReference>
<dbReference type="SUPFAM" id="SSF51569">
    <property type="entry name" value="Aldolase"/>
    <property type="match status" value="1"/>
</dbReference>
<evidence type="ECO:0000256" key="12">
    <source>
        <dbReference type="HAMAP-Rule" id="MF_00418"/>
    </source>
</evidence>
<dbReference type="RefSeq" id="WP_067876988.1">
    <property type="nucleotide sequence ID" value="NZ_JAAXOP010000026.1"/>
</dbReference>
<evidence type="ECO:0000256" key="13">
    <source>
        <dbReference type="PIRNR" id="PIRNR001365"/>
    </source>
</evidence>
<dbReference type="HAMAP" id="MF_00418">
    <property type="entry name" value="DapA"/>
    <property type="match status" value="1"/>
</dbReference>
<dbReference type="PIRSF" id="PIRSF001365">
    <property type="entry name" value="DHDPS"/>
    <property type="match status" value="1"/>
</dbReference>
<dbReference type="InterPro" id="IPR005263">
    <property type="entry name" value="DapA"/>
</dbReference>
<comment type="catalytic activity">
    <reaction evidence="11 12">
        <text>L-aspartate 4-semialdehyde + pyruvate = (2S,4S)-4-hydroxy-2,3,4,5-tetrahydrodipicolinate + H2O + H(+)</text>
        <dbReference type="Rhea" id="RHEA:34171"/>
        <dbReference type="ChEBI" id="CHEBI:15361"/>
        <dbReference type="ChEBI" id="CHEBI:15377"/>
        <dbReference type="ChEBI" id="CHEBI:15378"/>
        <dbReference type="ChEBI" id="CHEBI:67139"/>
        <dbReference type="ChEBI" id="CHEBI:537519"/>
        <dbReference type="EC" id="4.3.3.7"/>
    </reaction>
</comment>
<accession>A0A846Y791</accession>
<comment type="pathway">
    <text evidence="2 12">Amino-acid biosynthesis; L-lysine biosynthesis via DAP pathway; (S)-tetrahydrodipicolinate from L-aspartate: step 3/4.</text>
</comment>
<comment type="subcellular location">
    <subcellularLocation>
        <location evidence="12">Cytoplasm</location>
    </subcellularLocation>
</comment>
<feature type="binding site" evidence="12 15">
    <location>
        <position position="205"/>
    </location>
    <ligand>
        <name>pyruvate</name>
        <dbReference type="ChEBI" id="CHEBI:15361"/>
    </ligand>
</feature>
<dbReference type="SMART" id="SM01130">
    <property type="entry name" value="DHDPS"/>
    <property type="match status" value="1"/>
</dbReference>
<keyword evidence="17" id="KW-1185">Reference proteome</keyword>
<dbReference type="GO" id="GO:0005737">
    <property type="term" value="C:cytoplasm"/>
    <property type="evidence" value="ECO:0007669"/>
    <property type="project" value="UniProtKB-SubCell"/>
</dbReference>
<evidence type="ECO:0000256" key="11">
    <source>
        <dbReference type="ARBA" id="ARBA00047836"/>
    </source>
</evidence>
<dbReference type="InterPro" id="IPR002220">
    <property type="entry name" value="DapA-like"/>
</dbReference>
<dbReference type="PANTHER" id="PTHR12128:SF66">
    <property type="entry name" value="4-HYDROXY-2-OXOGLUTARATE ALDOLASE, MITOCHONDRIAL"/>
    <property type="match status" value="1"/>
</dbReference>
<keyword evidence="5 12" id="KW-0963">Cytoplasm</keyword>
<evidence type="ECO:0000256" key="14">
    <source>
        <dbReference type="PIRSR" id="PIRSR001365-1"/>
    </source>
</evidence>
<dbReference type="EC" id="4.3.3.7" evidence="4 12"/>
<evidence type="ECO:0000256" key="9">
    <source>
        <dbReference type="ARBA" id="ARBA00023239"/>
    </source>
</evidence>
<organism evidence="16 17">
    <name type="scientific">Nocardia vermiculata</name>
    <dbReference type="NCBI Taxonomy" id="257274"/>
    <lineage>
        <taxon>Bacteria</taxon>
        <taxon>Bacillati</taxon>
        <taxon>Actinomycetota</taxon>
        <taxon>Actinomycetes</taxon>
        <taxon>Mycobacteriales</taxon>
        <taxon>Nocardiaceae</taxon>
        <taxon>Nocardia</taxon>
    </lineage>
</organism>
<feature type="site" description="Part of a proton relay during catalysis" evidence="12">
    <location>
        <position position="45"/>
    </location>
</feature>
<comment type="caution">
    <text evidence="16">The sequence shown here is derived from an EMBL/GenBank/DDBJ whole genome shotgun (WGS) entry which is preliminary data.</text>
</comment>
<keyword evidence="6 12" id="KW-0028">Amino-acid biosynthesis</keyword>
<dbReference type="Pfam" id="PF00701">
    <property type="entry name" value="DHDPS"/>
    <property type="match status" value="1"/>
</dbReference>
<protein>
    <recommendedName>
        <fullName evidence="4 12">4-hydroxy-tetrahydrodipicolinate synthase</fullName>
        <shortName evidence="12">HTPA synthase</shortName>
        <ecNumber evidence="4 12">4.3.3.7</ecNumber>
    </recommendedName>
</protein>
<dbReference type="GO" id="GO:0009089">
    <property type="term" value="P:lysine biosynthetic process via diaminopimelate"/>
    <property type="evidence" value="ECO:0007669"/>
    <property type="project" value="UniProtKB-UniRule"/>
</dbReference>
<dbReference type="UniPathway" id="UPA00034">
    <property type="reaction ID" value="UER00017"/>
</dbReference>
<keyword evidence="10 12" id="KW-0704">Schiff base</keyword>
<keyword evidence="7 12" id="KW-0220">Diaminopimelate biosynthesis</keyword>
<dbReference type="AlphaFoldDB" id="A0A846Y791"/>
<name>A0A846Y791_9NOCA</name>
<dbReference type="InterPro" id="IPR013785">
    <property type="entry name" value="Aldolase_TIM"/>
</dbReference>
<feature type="binding site" evidence="12 15">
    <location>
        <position position="46"/>
    </location>
    <ligand>
        <name>pyruvate</name>
        <dbReference type="ChEBI" id="CHEBI:15361"/>
    </ligand>
</feature>
<feature type="active site" description="Schiff-base intermediate with substrate" evidence="12 14">
    <location>
        <position position="162"/>
    </location>
</feature>
<dbReference type="NCBIfam" id="TIGR00674">
    <property type="entry name" value="dapA"/>
    <property type="match status" value="1"/>
</dbReference>
<comment type="caution">
    <text evidence="12">Was originally thought to be a dihydrodipicolinate synthase (DHDPS), catalyzing the condensation of (S)-aspartate-beta-semialdehyde [(S)-ASA] and pyruvate to dihydrodipicolinate (DHDP). However, it was shown in E.coli that the product of the enzymatic reaction is not dihydrodipicolinate but in fact (4S)-4-hydroxy-2,3,4,5-tetrahydro-(2S)-dipicolinic acid (HTPA), and that the consecutive dehydration reaction leading to DHDP is not spontaneous but catalyzed by DapB.</text>
</comment>
<dbReference type="InterPro" id="IPR020625">
    <property type="entry name" value="Schiff_base-form_aldolases_AS"/>
</dbReference>
<evidence type="ECO:0000313" key="16">
    <source>
        <dbReference type="EMBL" id="NKY54225.1"/>
    </source>
</evidence>
<keyword evidence="9 12" id="KW-0456">Lyase</keyword>
<dbReference type="PROSITE" id="PS00666">
    <property type="entry name" value="DHDPS_2"/>
    <property type="match status" value="1"/>
</dbReference>
<dbReference type="EMBL" id="JAAXOP010000026">
    <property type="protein sequence ID" value="NKY54225.1"/>
    <property type="molecule type" value="Genomic_DNA"/>
</dbReference>
<evidence type="ECO:0000256" key="15">
    <source>
        <dbReference type="PIRSR" id="PIRSR001365-2"/>
    </source>
</evidence>
<comment type="function">
    <text evidence="1 12">Catalyzes the condensation of (S)-aspartate-beta-semialdehyde [(S)-ASA] and pyruvate to 4-hydroxy-tetrahydrodipicolinate (HTPA).</text>
</comment>
<evidence type="ECO:0000256" key="5">
    <source>
        <dbReference type="ARBA" id="ARBA00022490"/>
    </source>
</evidence>
<evidence type="ECO:0000256" key="7">
    <source>
        <dbReference type="ARBA" id="ARBA00022915"/>
    </source>
</evidence>
<comment type="similarity">
    <text evidence="3 12 13">Belongs to the DapA family.</text>
</comment>
<evidence type="ECO:0000256" key="6">
    <source>
        <dbReference type="ARBA" id="ARBA00022605"/>
    </source>
</evidence>
<dbReference type="PANTHER" id="PTHR12128">
    <property type="entry name" value="DIHYDRODIPICOLINATE SYNTHASE"/>
    <property type="match status" value="1"/>
</dbReference>
<sequence>MSIRGLFVPLITPFTAAGEVDYGVLERLAHEAVDAGAAGIVALGTTAEPATLDAEERAAIVNTCAEVCGEREVALIVGTGSNSTADSERALAGLDPRATAALTVVPYYTKPSQRGIVEHFRRLAAASPVPLVIYNVPHRTGRPLDVETLRELAELPNIAAFKHAVGAVDETTVAWMATVGERTSVLCGDDLFTAALLALGADGAILTCSNVATADYVELVDAWHDGRVEQARKIGNRLVPLARALFAEANPVVVKGVLAAQGRIPAPCVRLPLLPACEESVTAALAALG</sequence>
<evidence type="ECO:0000256" key="2">
    <source>
        <dbReference type="ARBA" id="ARBA00005120"/>
    </source>
</evidence>
<proteinExistence type="inferred from homology"/>
<dbReference type="GO" id="GO:0019877">
    <property type="term" value="P:diaminopimelate biosynthetic process"/>
    <property type="evidence" value="ECO:0007669"/>
    <property type="project" value="UniProtKB-UniRule"/>
</dbReference>
<comment type="subunit">
    <text evidence="12">Homotetramer; dimer of dimers.</text>
</comment>
<feature type="active site" description="Proton donor/acceptor" evidence="12 14">
    <location>
        <position position="134"/>
    </location>
</feature>
<feature type="site" description="Part of a proton relay during catalysis" evidence="12">
    <location>
        <position position="108"/>
    </location>
</feature>
<evidence type="ECO:0000313" key="17">
    <source>
        <dbReference type="Proteomes" id="UP000565711"/>
    </source>
</evidence>
<dbReference type="Gene3D" id="3.20.20.70">
    <property type="entry name" value="Aldolase class I"/>
    <property type="match status" value="1"/>
</dbReference>
<reference evidence="16 17" key="1">
    <citation type="submission" date="2020-04" db="EMBL/GenBank/DDBJ databases">
        <title>MicrobeNet Type strains.</title>
        <authorList>
            <person name="Nicholson A.C."/>
        </authorList>
    </citation>
    <scope>NUCLEOTIDE SEQUENCE [LARGE SCALE GENOMIC DNA]</scope>
    <source>
        <strain evidence="16 17">JCM 12354</strain>
    </source>
</reference>
<dbReference type="GO" id="GO:0008840">
    <property type="term" value="F:4-hydroxy-tetrahydrodipicolinate synthase activity"/>
    <property type="evidence" value="ECO:0007669"/>
    <property type="project" value="UniProtKB-UniRule"/>
</dbReference>
<keyword evidence="8 12" id="KW-0457">Lysine biosynthesis</keyword>